<evidence type="ECO:0000259" key="2">
    <source>
        <dbReference type="PROSITE" id="PS51762"/>
    </source>
</evidence>
<dbReference type="Pfam" id="PF00722">
    <property type="entry name" value="Glyco_hydro_16"/>
    <property type="match status" value="1"/>
</dbReference>
<dbReference type="InterPro" id="IPR013320">
    <property type="entry name" value="ConA-like_dom_sf"/>
</dbReference>
<comment type="caution">
    <text evidence="3">The sequence shown here is derived from an EMBL/GenBank/DDBJ whole genome shotgun (WGS) entry which is preliminary data.</text>
</comment>
<evidence type="ECO:0000256" key="1">
    <source>
        <dbReference type="ARBA" id="ARBA00006865"/>
    </source>
</evidence>
<dbReference type="EMBL" id="JAUQTA010000002">
    <property type="protein sequence ID" value="MDO7869118.1"/>
    <property type="molecule type" value="Genomic_DNA"/>
</dbReference>
<reference evidence="3 4" key="1">
    <citation type="submission" date="2023-07" db="EMBL/GenBank/DDBJ databases">
        <title>Nocardioides sp. nov WY-20 isolated from soil.</title>
        <authorList>
            <person name="Liu B."/>
            <person name="Wan Y."/>
        </authorList>
    </citation>
    <scope>NUCLEOTIDE SEQUENCE [LARGE SCALE GENOMIC DNA]</scope>
    <source>
        <strain evidence="3 4">WY-20</strain>
    </source>
</reference>
<proteinExistence type="inferred from homology"/>
<dbReference type="InterPro" id="IPR050546">
    <property type="entry name" value="Glycosyl_Hydrlase_16"/>
</dbReference>
<dbReference type="InterPro" id="IPR000757">
    <property type="entry name" value="Beta-glucanase-like"/>
</dbReference>
<dbReference type="CDD" id="cd08023">
    <property type="entry name" value="GH16_laminarinase_like"/>
    <property type="match status" value="1"/>
</dbReference>
<dbReference type="Gene3D" id="2.60.120.200">
    <property type="match status" value="1"/>
</dbReference>
<dbReference type="PANTHER" id="PTHR10963:SF55">
    <property type="entry name" value="GLYCOSIDE HYDROLASE FAMILY 16 PROTEIN"/>
    <property type="match status" value="1"/>
</dbReference>
<evidence type="ECO:0000313" key="4">
    <source>
        <dbReference type="Proteomes" id="UP001233314"/>
    </source>
</evidence>
<feature type="domain" description="GH16" evidence="2">
    <location>
        <begin position="27"/>
        <end position="291"/>
    </location>
</feature>
<name>A0ABT9B7K0_9ACTN</name>
<evidence type="ECO:0000313" key="3">
    <source>
        <dbReference type="EMBL" id="MDO7869118.1"/>
    </source>
</evidence>
<dbReference type="PROSITE" id="PS51762">
    <property type="entry name" value="GH16_2"/>
    <property type="match status" value="1"/>
</dbReference>
<keyword evidence="3" id="KW-0378">Hydrolase</keyword>
<protein>
    <submittedName>
        <fullName evidence="3">Glycoside hydrolase family 16 protein</fullName>
    </submittedName>
</protein>
<dbReference type="Proteomes" id="UP001233314">
    <property type="component" value="Unassembled WGS sequence"/>
</dbReference>
<gene>
    <name evidence="3" type="ORF">Q5722_12165</name>
</gene>
<organism evidence="3 4">
    <name type="scientific">Nocardioides jiangxiensis</name>
    <dbReference type="NCBI Taxonomy" id="3064524"/>
    <lineage>
        <taxon>Bacteria</taxon>
        <taxon>Bacillati</taxon>
        <taxon>Actinomycetota</taxon>
        <taxon>Actinomycetes</taxon>
        <taxon>Propionibacteriales</taxon>
        <taxon>Nocardioidaceae</taxon>
        <taxon>Nocardioides</taxon>
    </lineage>
</organism>
<comment type="similarity">
    <text evidence="1">Belongs to the glycosyl hydrolase 16 family.</text>
</comment>
<accession>A0ABT9B7K0</accession>
<dbReference type="GO" id="GO:0016787">
    <property type="term" value="F:hydrolase activity"/>
    <property type="evidence" value="ECO:0007669"/>
    <property type="project" value="UniProtKB-KW"/>
</dbReference>
<dbReference type="RefSeq" id="WP_305028533.1">
    <property type="nucleotide sequence ID" value="NZ_JAUQTA010000002.1"/>
</dbReference>
<dbReference type="SUPFAM" id="SSF49899">
    <property type="entry name" value="Concanavalin A-like lectins/glucanases"/>
    <property type="match status" value="1"/>
</dbReference>
<dbReference type="PANTHER" id="PTHR10963">
    <property type="entry name" value="GLYCOSYL HYDROLASE-RELATED"/>
    <property type="match status" value="1"/>
</dbReference>
<keyword evidence="4" id="KW-1185">Reference proteome</keyword>
<sequence length="291" mass="32340">MDRRPRILLLLAVLVVPFGVLDVAPAPHAAAADGPNCGTTVYKASGEAWQCTFSEGFSSSTLDTTKWRPLLTRNTDAQTPECRIKDNRTVALANGVLKLTVRKLSSPMTCTTKSGSTYRTSYIGGGIATNGLFHLTYGRVQFRAAMPYYGGRGIHSALWLWPAYMKYGEKSGELDVAEWRSSQPHRVVPTVHYNDGGADPDITNWACYVDKVWNFHTYTLEWTRDSLRFLYDGKLCLEDSWISADGLTKPAPFDEPYFLILNQALGSGQNAVTSSTAFPQSMSVDYVRVWR</sequence>